<dbReference type="EMBL" id="VDUZ01000001">
    <property type="protein sequence ID" value="TXL82154.1"/>
    <property type="molecule type" value="Genomic_DNA"/>
</dbReference>
<feature type="chain" id="PRO_5022833987" description="Porin" evidence="1">
    <location>
        <begin position="24"/>
        <end position="404"/>
    </location>
</feature>
<accession>A0A5C8PVL6</accession>
<comment type="caution">
    <text evidence="2">The sequence shown here is derived from an EMBL/GenBank/DDBJ whole genome shotgun (WGS) entry which is preliminary data.</text>
</comment>
<dbReference type="AlphaFoldDB" id="A0A5C8PVL6"/>
<reference evidence="2 3" key="1">
    <citation type="submission" date="2019-06" db="EMBL/GenBank/DDBJ databases">
        <title>New taxonomy in bacterial strain CC-CFT640, isolated from vineyard.</title>
        <authorList>
            <person name="Lin S.-Y."/>
            <person name="Tsai C.-F."/>
            <person name="Young C.-C."/>
        </authorList>
    </citation>
    <scope>NUCLEOTIDE SEQUENCE [LARGE SCALE GENOMIC DNA]</scope>
    <source>
        <strain evidence="2 3">CC-CFT640</strain>
    </source>
</reference>
<gene>
    <name evidence="2" type="ORF">FHP25_00170</name>
</gene>
<protein>
    <recommendedName>
        <fullName evidence="4">Porin</fullName>
    </recommendedName>
</protein>
<evidence type="ECO:0000313" key="2">
    <source>
        <dbReference type="EMBL" id="TXL82154.1"/>
    </source>
</evidence>
<sequence length="404" mass="44576">MLKGGAARLAGIASLVLGPGAWAHGVDSMAGRAFDGPFIQGAFEASFRVDGPVATDFTPHRAAQMYLDDVNLGFGLHFNDWLSVQGNVRGEPLRALRPHRSEAFRGFGLFMEQLFVDVDLGQVGFFIGKIRPTFGYLQDHHRAEGLFSVDFTEDYQTIDMIGAGFVLRGDLRDRGVGQHELTGQIFRADTTFLHRSIITAPRAGGSTVERQSRLRRSDGGLGNTGRFNNFSATLDSSDLDFLPELGIHLGYRFLHRSPARGAAGAETRNEQGLAIAFDYTARVTDVLLSGRTTIQPSIEWVRFWNGGGQPGSLTYWGANVMVGNGAWTWYLTGTLRNADAPGVVKIRDRLIATSLFYRFDEQWQLGAGYKYQRVRDTDTGKNTDDHVIGIRVAWNHDFAIGLKP</sequence>
<feature type="signal peptide" evidence="1">
    <location>
        <begin position="1"/>
        <end position="23"/>
    </location>
</feature>
<keyword evidence="1" id="KW-0732">Signal</keyword>
<proteinExistence type="predicted"/>
<keyword evidence="3" id="KW-1185">Reference proteome</keyword>
<dbReference type="RefSeq" id="WP_147844854.1">
    <property type="nucleotide sequence ID" value="NZ_VDUZ01000001.1"/>
</dbReference>
<evidence type="ECO:0008006" key="4">
    <source>
        <dbReference type="Google" id="ProtNLM"/>
    </source>
</evidence>
<organism evidence="2 3">
    <name type="scientific">Vineibacter terrae</name>
    <dbReference type="NCBI Taxonomy" id="2586908"/>
    <lineage>
        <taxon>Bacteria</taxon>
        <taxon>Pseudomonadati</taxon>
        <taxon>Pseudomonadota</taxon>
        <taxon>Alphaproteobacteria</taxon>
        <taxon>Hyphomicrobiales</taxon>
        <taxon>Vineibacter</taxon>
    </lineage>
</organism>
<dbReference type="Proteomes" id="UP000321638">
    <property type="component" value="Unassembled WGS sequence"/>
</dbReference>
<dbReference type="SUPFAM" id="SSF56935">
    <property type="entry name" value="Porins"/>
    <property type="match status" value="1"/>
</dbReference>
<evidence type="ECO:0000313" key="3">
    <source>
        <dbReference type="Proteomes" id="UP000321638"/>
    </source>
</evidence>
<name>A0A5C8PVL6_9HYPH</name>
<evidence type="ECO:0000256" key="1">
    <source>
        <dbReference type="SAM" id="SignalP"/>
    </source>
</evidence>
<dbReference type="OrthoDB" id="7801464at2"/>